<dbReference type="InterPro" id="IPR045864">
    <property type="entry name" value="aa-tRNA-synth_II/BPL/LPL"/>
</dbReference>
<reference evidence="1 2" key="1">
    <citation type="journal article" date="2017" name="BMC Genomics">
        <title>Genomic analysis of methanogenic archaea reveals a shift towards energy conservation.</title>
        <authorList>
            <person name="Gilmore S.P."/>
            <person name="Henske J.K."/>
            <person name="Sexton J.A."/>
            <person name="Solomon K.V."/>
            <person name="Seppala S."/>
            <person name="Yoo J.I."/>
            <person name="Huyett L.M."/>
            <person name="Pressman A."/>
            <person name="Cogan J.Z."/>
            <person name="Kivenson V."/>
            <person name="Peng X."/>
            <person name="Tan Y."/>
            <person name="Valentine D.L."/>
            <person name="O'Malley M.A."/>
        </authorList>
    </citation>
    <scope>NUCLEOTIDE SEQUENCE [LARGE SCALE GENOMIC DNA]</scope>
    <source>
        <strain evidence="1 2">M.o.H.</strain>
    </source>
</reference>
<keyword evidence="2" id="KW-1185">Reference proteome</keyword>
<protein>
    <recommendedName>
        <fullName evidence="3">DUF366 domain-containing protein</fullName>
    </recommendedName>
</protein>
<sequence length="190" mass="21858">MKYEKLEKGLIYDGSPIQPFWAFTEHKVKGSSIVAWIGPLNIEPEELIDYEDVGLEIKADKMMHFIVEHFDRQPADLKTCYHRQRILVMITKDVLSELGINTTREGDDIYFEGKKLSISIATCSNSSMKIHFGMNIINKGTPDDIETIGLCECLEDMDDEKIDKLIDKICESYINEIESIEEDITKTRVF</sequence>
<dbReference type="EMBL" id="LMVM01000012">
    <property type="protein sequence ID" value="PAV05132.1"/>
    <property type="molecule type" value="Genomic_DNA"/>
</dbReference>
<dbReference type="Proteomes" id="UP000217784">
    <property type="component" value="Unassembled WGS sequence"/>
</dbReference>
<dbReference type="Pfam" id="PF04017">
    <property type="entry name" value="DUF366"/>
    <property type="match status" value="1"/>
</dbReference>
<evidence type="ECO:0008006" key="3">
    <source>
        <dbReference type="Google" id="ProtNLM"/>
    </source>
</evidence>
<proteinExistence type="predicted"/>
<evidence type="ECO:0000313" key="2">
    <source>
        <dbReference type="Proteomes" id="UP000217784"/>
    </source>
</evidence>
<dbReference type="SUPFAM" id="SSF55681">
    <property type="entry name" value="Class II aaRS and biotin synthetases"/>
    <property type="match status" value="1"/>
</dbReference>
<dbReference type="AlphaFoldDB" id="A0A2A2H6U3"/>
<organism evidence="1 2">
    <name type="scientific">Methanobacterium bryantii</name>
    <dbReference type="NCBI Taxonomy" id="2161"/>
    <lineage>
        <taxon>Archaea</taxon>
        <taxon>Methanobacteriati</taxon>
        <taxon>Methanobacteriota</taxon>
        <taxon>Methanomada group</taxon>
        <taxon>Methanobacteria</taxon>
        <taxon>Methanobacteriales</taxon>
        <taxon>Methanobacteriaceae</taxon>
        <taxon>Methanobacterium</taxon>
    </lineage>
</organism>
<gene>
    <name evidence="1" type="ORF">ASJ80_12655</name>
</gene>
<dbReference type="RefSeq" id="WP_069584935.1">
    <property type="nucleotide sequence ID" value="NZ_LMVM01000012.1"/>
</dbReference>
<evidence type="ECO:0000313" key="1">
    <source>
        <dbReference type="EMBL" id="PAV05132.1"/>
    </source>
</evidence>
<name>A0A2A2H6U3_METBR</name>
<accession>A0A2A2H6U3</accession>
<dbReference type="OrthoDB" id="70011at2157"/>
<dbReference type="PIRSF" id="PIRSF006503">
    <property type="entry name" value="UCP006503"/>
    <property type="match status" value="1"/>
</dbReference>
<dbReference type="Gene3D" id="3.30.930.10">
    <property type="entry name" value="Bira Bifunctional Protein, Domain 2"/>
    <property type="match status" value="1"/>
</dbReference>
<comment type="caution">
    <text evidence="1">The sequence shown here is derived from an EMBL/GenBank/DDBJ whole genome shotgun (WGS) entry which is preliminary data.</text>
</comment>
<dbReference type="InterPro" id="IPR007162">
    <property type="entry name" value="DUF366"/>
</dbReference>